<reference evidence="3" key="1">
    <citation type="submission" date="2022-07" db="EMBL/GenBank/DDBJ databases">
        <title>The genome of Lyophyllum shimeji provides insight into the initial evolution of ectomycorrhizal fungal genome.</title>
        <authorList>
            <person name="Kobayashi Y."/>
            <person name="Shibata T."/>
            <person name="Hirakawa H."/>
            <person name="Shigenobu S."/>
            <person name="Nishiyama T."/>
            <person name="Yamada A."/>
            <person name="Hasebe M."/>
            <person name="Kawaguchi M."/>
        </authorList>
    </citation>
    <scope>NUCLEOTIDE SEQUENCE</scope>
    <source>
        <strain evidence="3">AT787</strain>
    </source>
</reference>
<protein>
    <submittedName>
        <fullName evidence="3">Uncharacterized protein</fullName>
    </submittedName>
</protein>
<feature type="region of interest" description="Disordered" evidence="1">
    <location>
        <begin position="96"/>
        <end position="118"/>
    </location>
</feature>
<name>A0A9P3UJR5_LYOSH</name>
<accession>A0A9P3UJR5</accession>
<organism evidence="3 4">
    <name type="scientific">Lyophyllum shimeji</name>
    <name type="common">Hon-shimeji</name>
    <name type="synonym">Tricholoma shimeji</name>
    <dbReference type="NCBI Taxonomy" id="47721"/>
    <lineage>
        <taxon>Eukaryota</taxon>
        <taxon>Fungi</taxon>
        <taxon>Dikarya</taxon>
        <taxon>Basidiomycota</taxon>
        <taxon>Agaricomycotina</taxon>
        <taxon>Agaricomycetes</taxon>
        <taxon>Agaricomycetidae</taxon>
        <taxon>Agaricales</taxon>
        <taxon>Tricholomatineae</taxon>
        <taxon>Lyophyllaceae</taxon>
        <taxon>Lyophyllum</taxon>
    </lineage>
</organism>
<comment type="caution">
    <text evidence="3">The sequence shown here is derived from an EMBL/GenBank/DDBJ whole genome shotgun (WGS) entry which is preliminary data.</text>
</comment>
<feature type="signal peptide" evidence="2">
    <location>
        <begin position="1"/>
        <end position="23"/>
    </location>
</feature>
<dbReference type="EMBL" id="BRPK01000002">
    <property type="protein sequence ID" value="GLB35697.1"/>
    <property type="molecule type" value="Genomic_DNA"/>
</dbReference>
<gene>
    <name evidence="3" type="ORF">LshimejAT787_0212620</name>
</gene>
<evidence type="ECO:0000256" key="2">
    <source>
        <dbReference type="SAM" id="SignalP"/>
    </source>
</evidence>
<evidence type="ECO:0000256" key="1">
    <source>
        <dbReference type="SAM" id="MobiDB-lite"/>
    </source>
</evidence>
<keyword evidence="2" id="KW-0732">Signal</keyword>
<dbReference type="OrthoDB" id="2978948at2759"/>
<evidence type="ECO:0000313" key="4">
    <source>
        <dbReference type="Proteomes" id="UP001063166"/>
    </source>
</evidence>
<proteinExistence type="predicted"/>
<dbReference type="AlphaFoldDB" id="A0A9P3UJR5"/>
<dbReference type="Proteomes" id="UP001063166">
    <property type="component" value="Unassembled WGS sequence"/>
</dbReference>
<sequence length="140" mass="15046">MSRLFLLPSCLLLFIWISTLVSAAPATCSFSCPSADENGYGLITSPYATSYDGPYSIFDCVYAKPGATTPPHTCSYYKSNGLHALGTRTSSACPKQAATCSEDHPPQFSAPEKVETPPWIGPGNDLLYWKEHHPGSPTPS</sequence>
<keyword evidence="4" id="KW-1185">Reference proteome</keyword>
<evidence type="ECO:0000313" key="3">
    <source>
        <dbReference type="EMBL" id="GLB35697.1"/>
    </source>
</evidence>
<feature type="chain" id="PRO_5040257980" evidence="2">
    <location>
        <begin position="24"/>
        <end position="140"/>
    </location>
</feature>